<proteinExistence type="predicted"/>
<accession>A0A4Q7L5R2</accession>
<comment type="caution">
    <text evidence="2">The sequence shown here is derived from an EMBL/GenBank/DDBJ whole genome shotgun (WGS) entry which is preliminary data.</text>
</comment>
<dbReference type="RefSeq" id="WP_130342596.1">
    <property type="nucleotide sequence ID" value="NZ_SGWQ01000001.1"/>
</dbReference>
<evidence type="ECO:0000256" key="1">
    <source>
        <dbReference type="SAM" id="MobiDB-lite"/>
    </source>
</evidence>
<feature type="region of interest" description="Disordered" evidence="1">
    <location>
        <begin position="64"/>
        <end position="84"/>
    </location>
</feature>
<sequence length="84" mass="9225">MTKRYQHVDSELVAAIADQVVAHIWGDPDAEPGEIEELSDEQVAALRRFAQARPDLWTAYFGDLDGDDDGQSDTVPVGRLNGVN</sequence>
<dbReference type="Proteomes" id="UP000294257">
    <property type="component" value="Unassembled WGS sequence"/>
</dbReference>
<dbReference type="EMBL" id="SGWQ01000001">
    <property type="protein sequence ID" value="RZS44988.1"/>
    <property type="molecule type" value="Genomic_DNA"/>
</dbReference>
<dbReference type="AlphaFoldDB" id="A0A4Q7L5R2"/>
<evidence type="ECO:0000313" key="2">
    <source>
        <dbReference type="EMBL" id="RZS44988.1"/>
    </source>
</evidence>
<evidence type="ECO:0000313" key="3">
    <source>
        <dbReference type="Proteomes" id="UP000294257"/>
    </source>
</evidence>
<name>A0A4Q7L5R2_9PSEU</name>
<reference evidence="2 3" key="1">
    <citation type="submission" date="2019-02" db="EMBL/GenBank/DDBJ databases">
        <title>Genomic Encyclopedia of Type Strains, Phase IV (KMG-IV): sequencing the most valuable type-strain genomes for metagenomic binning, comparative biology and taxonomic classification.</title>
        <authorList>
            <person name="Goeker M."/>
        </authorList>
    </citation>
    <scope>NUCLEOTIDE SEQUENCE [LARGE SCALE GENOMIC DNA]</scope>
    <source>
        <strain evidence="2 3">DSM 101727</strain>
    </source>
</reference>
<gene>
    <name evidence="2" type="ORF">EV193_101871</name>
</gene>
<protein>
    <submittedName>
        <fullName evidence="2">Uncharacterized protein</fullName>
    </submittedName>
</protein>
<organism evidence="2 3">
    <name type="scientific">Herbihabitans rhizosphaerae</name>
    <dbReference type="NCBI Taxonomy" id="1872711"/>
    <lineage>
        <taxon>Bacteria</taxon>
        <taxon>Bacillati</taxon>
        <taxon>Actinomycetota</taxon>
        <taxon>Actinomycetes</taxon>
        <taxon>Pseudonocardiales</taxon>
        <taxon>Pseudonocardiaceae</taxon>
        <taxon>Herbihabitans</taxon>
    </lineage>
</organism>
<keyword evidence="3" id="KW-1185">Reference proteome</keyword>